<reference evidence="4" key="1">
    <citation type="submission" date="2025-08" db="UniProtKB">
        <authorList>
            <consortium name="RefSeq"/>
        </authorList>
    </citation>
    <scope>IDENTIFICATION</scope>
</reference>
<organism evidence="3 4">
    <name type="scientific">Ceratotherium simum simum</name>
    <name type="common">Southern white rhinoceros</name>
    <dbReference type="NCBI Taxonomy" id="73337"/>
    <lineage>
        <taxon>Eukaryota</taxon>
        <taxon>Metazoa</taxon>
        <taxon>Chordata</taxon>
        <taxon>Craniata</taxon>
        <taxon>Vertebrata</taxon>
        <taxon>Euteleostomi</taxon>
        <taxon>Mammalia</taxon>
        <taxon>Eutheria</taxon>
        <taxon>Laurasiatheria</taxon>
        <taxon>Perissodactyla</taxon>
        <taxon>Rhinocerotidae</taxon>
        <taxon>Ceratotherium</taxon>
    </lineage>
</organism>
<protein>
    <recommendedName>
        <fullName evidence="2">Keratin-associated protein</fullName>
    </recommendedName>
</protein>
<keyword evidence="3" id="KW-1185">Reference proteome</keyword>
<dbReference type="RefSeq" id="XP_004429604.1">
    <property type="nucleotide sequence ID" value="XM_004429547.2"/>
</dbReference>
<comment type="similarity">
    <text evidence="2">Belongs to the PMG family.</text>
</comment>
<evidence type="ECO:0000256" key="2">
    <source>
        <dbReference type="RuleBase" id="RU369044"/>
    </source>
</evidence>
<sequence length="165" mass="18306">MSYNCCSGKFSSCSLGGYLRYPRSSCGSSYPSKLIYRTDLCSPSTCQLGSSLYRNCQRTCWEPTRYQTPCVVSRPCQTSSYGLRTSTLRSPCWTTYAGSLGFGSRSCYSLGCGSSVFKPLGYRVCGFPALGYGSRFCCPTYFPSRSCQFSCYRPTFRSAFCRSTC</sequence>
<dbReference type="GeneID" id="101399736"/>
<evidence type="ECO:0000313" key="4">
    <source>
        <dbReference type="RefSeq" id="XP_004429604.1"/>
    </source>
</evidence>
<dbReference type="InterPro" id="IPR007951">
    <property type="entry name" value="KRTAP_PMG"/>
</dbReference>
<gene>
    <name evidence="4" type="primary">LOC101399736</name>
</gene>
<evidence type="ECO:0000256" key="1">
    <source>
        <dbReference type="ARBA" id="ARBA00022744"/>
    </source>
</evidence>
<comment type="subunit">
    <text evidence="2">Interacts with hair keratins.</text>
</comment>
<evidence type="ECO:0000313" key="3">
    <source>
        <dbReference type="Proteomes" id="UP000694910"/>
    </source>
</evidence>
<accession>A0ABM0HLQ6</accession>
<comment type="function">
    <text evidence="2">In the hair cortex, hair keratin intermediate filaments are embedded in an interfilamentous matrix, consisting of hair keratin-associated proteins (KRTAP), which are essential for the formation of a rigid and resistant hair shaft through their extensive disulfide bond cross-linking with abundant cysteine residues of hair keratins. The matrix proteins include the high-sulfur and high-glycine-tyrosine keratins.</text>
</comment>
<proteinExistence type="inferred from homology"/>
<dbReference type="Proteomes" id="UP000694910">
    <property type="component" value="Unplaced"/>
</dbReference>
<keyword evidence="1 2" id="KW-0416">Keratin</keyword>
<dbReference type="Pfam" id="PF05287">
    <property type="entry name" value="PMG"/>
    <property type="match status" value="1"/>
</dbReference>
<name>A0ABM0HLQ6_CERSS</name>